<dbReference type="EMBL" id="BAAAPH010000027">
    <property type="protein sequence ID" value="GAA1599230.1"/>
    <property type="molecule type" value="Genomic_DNA"/>
</dbReference>
<dbReference type="InterPro" id="IPR014710">
    <property type="entry name" value="RmlC-like_jellyroll"/>
</dbReference>
<organism evidence="3 4">
    <name type="scientific">Kribbella hippodromi</name>
    <dbReference type="NCBI Taxonomy" id="434347"/>
    <lineage>
        <taxon>Bacteria</taxon>
        <taxon>Bacillati</taxon>
        <taxon>Actinomycetota</taxon>
        <taxon>Actinomycetes</taxon>
        <taxon>Propionibacteriales</taxon>
        <taxon>Kribbellaceae</taxon>
        <taxon>Kribbella</taxon>
    </lineage>
</organism>
<evidence type="ECO:0000313" key="4">
    <source>
        <dbReference type="Proteomes" id="UP001501705"/>
    </source>
</evidence>
<keyword evidence="4" id="KW-1185">Reference proteome</keyword>
<accession>A0ABN2E7Y7</accession>
<dbReference type="Proteomes" id="UP001501705">
    <property type="component" value="Unassembled WGS sequence"/>
</dbReference>
<dbReference type="CDD" id="cd02208">
    <property type="entry name" value="cupin_RmlC-like"/>
    <property type="match status" value="1"/>
</dbReference>
<dbReference type="SUPFAM" id="SSF51182">
    <property type="entry name" value="RmlC-like cupins"/>
    <property type="match status" value="1"/>
</dbReference>
<dbReference type="Pfam" id="PF07883">
    <property type="entry name" value="Cupin_2"/>
    <property type="match status" value="1"/>
</dbReference>
<evidence type="ECO:0000313" key="3">
    <source>
        <dbReference type="EMBL" id="GAA1599230.1"/>
    </source>
</evidence>
<comment type="caution">
    <text evidence="3">The sequence shown here is derived from an EMBL/GenBank/DDBJ whole genome shotgun (WGS) entry which is preliminary data.</text>
</comment>
<dbReference type="InterPro" id="IPR013096">
    <property type="entry name" value="Cupin_2"/>
</dbReference>
<gene>
    <name evidence="3" type="ORF">GCM10009804_64830</name>
</gene>
<evidence type="ECO:0000259" key="2">
    <source>
        <dbReference type="Pfam" id="PF07883"/>
    </source>
</evidence>
<feature type="domain" description="Cupin type-2" evidence="2">
    <location>
        <begin position="42"/>
        <end position="107"/>
    </location>
</feature>
<dbReference type="Gene3D" id="2.60.120.10">
    <property type="entry name" value="Jelly Rolls"/>
    <property type="match status" value="1"/>
</dbReference>
<dbReference type="RefSeq" id="WP_344239705.1">
    <property type="nucleotide sequence ID" value="NZ_BAAAPH010000027.1"/>
</dbReference>
<dbReference type="InterPro" id="IPR011051">
    <property type="entry name" value="RmlC_Cupin_sf"/>
</dbReference>
<evidence type="ECO:0000256" key="1">
    <source>
        <dbReference type="ARBA" id="ARBA00022723"/>
    </source>
</evidence>
<reference evidence="3 4" key="1">
    <citation type="journal article" date="2019" name="Int. J. Syst. Evol. Microbiol.">
        <title>The Global Catalogue of Microorganisms (GCM) 10K type strain sequencing project: providing services to taxonomists for standard genome sequencing and annotation.</title>
        <authorList>
            <consortium name="The Broad Institute Genomics Platform"/>
            <consortium name="The Broad Institute Genome Sequencing Center for Infectious Disease"/>
            <person name="Wu L."/>
            <person name="Ma J."/>
        </authorList>
    </citation>
    <scope>NUCLEOTIDE SEQUENCE [LARGE SCALE GENOMIC DNA]</scope>
    <source>
        <strain evidence="3 4">JCM 15572</strain>
    </source>
</reference>
<protein>
    <recommendedName>
        <fullName evidence="2">Cupin type-2 domain-containing protein</fullName>
    </recommendedName>
</protein>
<dbReference type="PANTHER" id="PTHR35848">
    <property type="entry name" value="OXALATE-BINDING PROTEIN"/>
    <property type="match status" value="1"/>
</dbReference>
<proteinExistence type="predicted"/>
<name>A0ABN2E7Y7_9ACTN</name>
<keyword evidence="1" id="KW-0479">Metal-binding</keyword>
<sequence>MGEQSRITRADAVLVEDQPWGRLEWMVSAALGNSDTMTVGRCYIRPGEQNPRHYHPNCDEVLHVLQGTIEHSVDDDRVTMRAGDTISIPSGALHNARNIGPDEAIFVISFSAPDRQTVGE</sequence>
<dbReference type="InterPro" id="IPR051610">
    <property type="entry name" value="GPI/OXD"/>
</dbReference>